<dbReference type="KEGG" id="nvi:107981780"/>
<protein>
    <submittedName>
        <fullName evidence="1">Uncharacterized protein</fullName>
    </submittedName>
</protein>
<evidence type="ECO:0000313" key="1">
    <source>
        <dbReference type="EnsemblMetazoa" id="XP_016843829"/>
    </source>
</evidence>
<dbReference type="SMR" id="A0A7M7M7S0"/>
<dbReference type="RefSeq" id="XP_016843829.1">
    <property type="nucleotide sequence ID" value="XM_016988340.1"/>
</dbReference>
<dbReference type="InterPro" id="IPR051616">
    <property type="entry name" value="Cul2-RING_E3_ligase_SR"/>
</dbReference>
<dbReference type="Pfam" id="PF12796">
    <property type="entry name" value="Ank_2"/>
    <property type="match status" value="1"/>
</dbReference>
<accession>A0A7M7M7S0</accession>
<proteinExistence type="predicted"/>
<dbReference type="GeneID" id="107981780"/>
<dbReference type="InParanoid" id="A0A7M7M7S0"/>
<evidence type="ECO:0000313" key="2">
    <source>
        <dbReference type="Proteomes" id="UP000002358"/>
    </source>
</evidence>
<dbReference type="Pfam" id="PF00023">
    <property type="entry name" value="Ank"/>
    <property type="match status" value="1"/>
</dbReference>
<dbReference type="PANTHER" id="PTHR46224:SF64">
    <property type="entry name" value="IQ MOTIF AND ANKYRIN REPEAT DOMAIN-CONTAINING PROTEIN 1"/>
    <property type="match status" value="1"/>
</dbReference>
<dbReference type="InterPro" id="IPR036770">
    <property type="entry name" value="Ankyrin_rpt-contain_sf"/>
</dbReference>
<dbReference type="Gene3D" id="1.25.40.20">
    <property type="entry name" value="Ankyrin repeat-containing domain"/>
    <property type="match status" value="1"/>
</dbReference>
<keyword evidence="2" id="KW-1185">Reference proteome</keyword>
<name>A0A7M7M7S0_NASVI</name>
<dbReference type="InterPro" id="IPR002110">
    <property type="entry name" value="Ankyrin_rpt"/>
</dbReference>
<dbReference type="Proteomes" id="UP000002358">
    <property type="component" value="Chromosome 4"/>
</dbReference>
<dbReference type="SMART" id="SM00248">
    <property type="entry name" value="ANK"/>
    <property type="match status" value="4"/>
</dbReference>
<organism evidence="1 2">
    <name type="scientific">Nasonia vitripennis</name>
    <name type="common">Parasitic wasp</name>
    <dbReference type="NCBI Taxonomy" id="7425"/>
    <lineage>
        <taxon>Eukaryota</taxon>
        <taxon>Metazoa</taxon>
        <taxon>Ecdysozoa</taxon>
        <taxon>Arthropoda</taxon>
        <taxon>Hexapoda</taxon>
        <taxon>Insecta</taxon>
        <taxon>Pterygota</taxon>
        <taxon>Neoptera</taxon>
        <taxon>Endopterygota</taxon>
        <taxon>Hymenoptera</taxon>
        <taxon>Apocrita</taxon>
        <taxon>Proctotrupomorpha</taxon>
        <taxon>Chalcidoidea</taxon>
        <taxon>Pteromalidae</taxon>
        <taxon>Pteromalinae</taxon>
        <taxon>Nasonia</taxon>
    </lineage>
</organism>
<dbReference type="SUPFAM" id="SSF48403">
    <property type="entry name" value="Ankyrin repeat"/>
    <property type="match status" value="1"/>
</dbReference>
<reference evidence="1" key="1">
    <citation type="submission" date="2021-01" db="UniProtKB">
        <authorList>
            <consortium name="EnsemblMetazoa"/>
        </authorList>
    </citation>
    <scope>IDENTIFICATION</scope>
</reference>
<sequence length="222" mass="25474">MVKFLLSRRANVAACTDGFDNTALPWAAKLNLDNSHKDIIRMLMEHRSDPNHKNVKSLTPFNYIVQLGDLDLVTFFIDEHKADLKKLKPDKSNALAFAAQNEHEQVMDLVLKNEVNINQSCKYQLITLLHHASSVSLLKNVQRLISEGAEVNAEDWREYTPIFNCIIELHVLLAVLPLVFFRVDFGEERKQVIRLLLESGSDVNHNPTFEQTKMTILEYFLS</sequence>
<dbReference type="EnsemblMetazoa" id="XM_016988340">
    <property type="protein sequence ID" value="XP_016843829"/>
    <property type="gene ID" value="LOC107981780"/>
</dbReference>
<dbReference type="AlphaFoldDB" id="A0A7M7M7S0"/>
<dbReference type="PANTHER" id="PTHR46224">
    <property type="entry name" value="ANKYRIN REPEAT FAMILY PROTEIN"/>
    <property type="match status" value="1"/>
</dbReference>
<dbReference type="OrthoDB" id="194358at2759"/>